<dbReference type="FunFam" id="3.90.70.10:FF:000055">
    <property type="entry name" value="cysteine protease XCP2"/>
    <property type="match status" value="1"/>
</dbReference>
<dbReference type="EMBL" id="LVLJ01001743">
    <property type="protein sequence ID" value="OAE28286.1"/>
    <property type="molecule type" value="Genomic_DNA"/>
</dbReference>
<dbReference type="SMART" id="SM00277">
    <property type="entry name" value="GRAN"/>
    <property type="match status" value="1"/>
</dbReference>
<dbReference type="GO" id="GO:0008234">
    <property type="term" value="F:cysteine-type peptidase activity"/>
    <property type="evidence" value="ECO:0007669"/>
    <property type="project" value="UniProtKB-KW"/>
</dbReference>
<evidence type="ECO:0000256" key="11">
    <source>
        <dbReference type="ARBA" id="ARBA00023157"/>
    </source>
</evidence>
<evidence type="ECO:0000256" key="5">
    <source>
        <dbReference type="ARBA" id="ARBA00022554"/>
    </source>
</evidence>
<dbReference type="SUPFAM" id="SSF54001">
    <property type="entry name" value="Cysteine proteinases"/>
    <property type="match status" value="1"/>
</dbReference>
<dbReference type="SMART" id="SM00645">
    <property type="entry name" value="Pept_C1"/>
    <property type="match status" value="1"/>
</dbReference>
<evidence type="ECO:0000256" key="9">
    <source>
        <dbReference type="ARBA" id="ARBA00022807"/>
    </source>
</evidence>
<keyword evidence="7" id="KW-0732">Signal</keyword>
<evidence type="ECO:0000259" key="15">
    <source>
        <dbReference type="SMART" id="SM00848"/>
    </source>
</evidence>
<dbReference type="PANTHER" id="PTHR12411">
    <property type="entry name" value="CYSTEINE PROTEASE FAMILY C1-RELATED"/>
    <property type="match status" value="1"/>
</dbReference>
<keyword evidence="5" id="KW-0926">Vacuole</keyword>
<feature type="domain" description="Granulins" evidence="13">
    <location>
        <begin position="411"/>
        <end position="468"/>
    </location>
</feature>
<sequence>MPSLKPWCSPCPPSASAAAFTRRSSSIVRAAGVAVAALLCSLVVLTAVAGAAASALDGEFSIVGYAPEDLLSDERLGSLFSAWASKHQKSYNGESERSHRMQVFKDNLQYIDAHNRKESSFALGLNRFADLTNEEYRSAYLGVKLDREKRALRRQQNPTNFRYANVKDLPASIDWREKGAVAKVKDQGSCGSCWAFSAIASVEGINAIKTGSLIALSEQELVDCDTSYNEGCNGGLMDYAFEFIINNGGIDSEEDYPYAGYDGRCDANKKNAHVVTIDSYEDVPFNDEAALLKAVAQQPVSVAIEAAGRDFQLYTSGVFTGTCGTDLDHGVTAVGYGTDNGKDYWIVKNSWGGFWGESGYVRMKRGTNSDGVGSEGICGILIEPSYAVKTSPNPPNPGPTPPAPTPPEVICDQWRTCPEGNTCCCTFPVGKLCFAWGCCGLESATCCDDHYHCCPHDYPVCDLKMNMCLRKSTSTFGVELMKRTEAKVNWVALKEKLGRKSS</sequence>
<gene>
    <name evidence="16" type="ORF">AXG93_223s1220</name>
</gene>
<dbReference type="InterPro" id="IPR000169">
    <property type="entry name" value="Pept_cys_AS"/>
</dbReference>
<dbReference type="InterPro" id="IPR013201">
    <property type="entry name" value="Prot_inhib_I29"/>
</dbReference>
<evidence type="ECO:0000259" key="13">
    <source>
        <dbReference type="SMART" id="SM00277"/>
    </source>
</evidence>
<organism evidence="16 17">
    <name type="scientific">Marchantia polymorpha subsp. ruderalis</name>
    <dbReference type="NCBI Taxonomy" id="1480154"/>
    <lineage>
        <taxon>Eukaryota</taxon>
        <taxon>Viridiplantae</taxon>
        <taxon>Streptophyta</taxon>
        <taxon>Embryophyta</taxon>
        <taxon>Marchantiophyta</taxon>
        <taxon>Marchantiopsida</taxon>
        <taxon>Marchantiidae</taxon>
        <taxon>Marchantiales</taxon>
        <taxon>Marchantiaceae</taxon>
        <taxon>Marchantia</taxon>
    </lineage>
</organism>
<dbReference type="CDD" id="cd02248">
    <property type="entry name" value="Peptidase_C1A"/>
    <property type="match status" value="1"/>
</dbReference>
<dbReference type="Gene3D" id="2.10.25.160">
    <property type="entry name" value="Granulin"/>
    <property type="match status" value="1"/>
</dbReference>
<dbReference type="GO" id="GO:0006508">
    <property type="term" value="P:proteolysis"/>
    <property type="evidence" value="ECO:0007669"/>
    <property type="project" value="UniProtKB-KW"/>
</dbReference>
<evidence type="ECO:0000256" key="10">
    <source>
        <dbReference type="ARBA" id="ARBA00023136"/>
    </source>
</evidence>
<evidence type="ECO:0000256" key="2">
    <source>
        <dbReference type="ARBA" id="ARBA00004236"/>
    </source>
</evidence>
<dbReference type="PROSITE" id="PS00139">
    <property type="entry name" value="THIOL_PROTEASE_CYS"/>
    <property type="match status" value="1"/>
</dbReference>
<keyword evidence="10" id="KW-0472">Membrane</keyword>
<dbReference type="InterPro" id="IPR025660">
    <property type="entry name" value="Pept_his_AS"/>
</dbReference>
<protein>
    <recommendedName>
        <fullName evidence="18">Granulins domain-containing protein</fullName>
    </recommendedName>
</protein>
<dbReference type="InterPro" id="IPR013128">
    <property type="entry name" value="Peptidase_C1A"/>
</dbReference>
<dbReference type="Gene3D" id="3.90.70.10">
    <property type="entry name" value="Cysteine proteinases"/>
    <property type="match status" value="1"/>
</dbReference>
<dbReference type="Pfam" id="PF00396">
    <property type="entry name" value="Granulin"/>
    <property type="match status" value="1"/>
</dbReference>
<dbReference type="AlphaFoldDB" id="A0A176W807"/>
<dbReference type="InterPro" id="IPR000118">
    <property type="entry name" value="Granulin"/>
</dbReference>
<feature type="domain" description="Peptidase C1A papain C-terminal" evidence="14">
    <location>
        <begin position="169"/>
        <end position="388"/>
    </location>
</feature>
<dbReference type="Pfam" id="PF08246">
    <property type="entry name" value="Inhibitor_I29"/>
    <property type="match status" value="1"/>
</dbReference>
<reference evidence="16" key="1">
    <citation type="submission" date="2016-03" db="EMBL/GenBank/DDBJ databases">
        <title>Mechanisms controlling the formation of the plant cell surface in tip-growing cells are functionally conserved among land plants.</title>
        <authorList>
            <person name="Honkanen S."/>
            <person name="Jones V.A."/>
            <person name="Morieri G."/>
            <person name="Champion C."/>
            <person name="Hetherington A.J."/>
            <person name="Kelly S."/>
            <person name="Saint-Marcoux D."/>
            <person name="Proust H."/>
            <person name="Prescott H."/>
            <person name="Dolan L."/>
        </authorList>
    </citation>
    <scope>NUCLEOTIDE SEQUENCE [LARGE SCALE GENOMIC DNA]</scope>
    <source>
        <tissue evidence="16">Whole gametophyte</tissue>
    </source>
</reference>
<evidence type="ECO:0000256" key="8">
    <source>
        <dbReference type="ARBA" id="ARBA00022801"/>
    </source>
</evidence>
<comment type="subcellular location">
    <subcellularLocation>
        <location evidence="2">Cell membrane</location>
    </subcellularLocation>
    <subcellularLocation>
        <location evidence="1">Vacuole</location>
    </subcellularLocation>
</comment>
<dbReference type="Proteomes" id="UP000077202">
    <property type="component" value="Unassembled WGS sequence"/>
</dbReference>
<dbReference type="Pfam" id="PF00112">
    <property type="entry name" value="Peptidase_C1"/>
    <property type="match status" value="1"/>
</dbReference>
<keyword evidence="11" id="KW-1015">Disulfide bond</keyword>
<dbReference type="FunFam" id="2.10.25.160:FF:000002">
    <property type="entry name" value="Cysteine protease 1"/>
    <property type="match status" value="1"/>
</dbReference>
<dbReference type="GO" id="GO:0005773">
    <property type="term" value="C:vacuole"/>
    <property type="evidence" value="ECO:0007669"/>
    <property type="project" value="UniProtKB-SubCell"/>
</dbReference>
<keyword evidence="9" id="KW-0788">Thiol protease</keyword>
<evidence type="ECO:0008006" key="18">
    <source>
        <dbReference type="Google" id="ProtNLM"/>
    </source>
</evidence>
<name>A0A176W807_MARPO</name>
<dbReference type="GO" id="GO:0010623">
    <property type="term" value="P:programmed cell death involved in cell development"/>
    <property type="evidence" value="ECO:0007669"/>
    <property type="project" value="UniProtKB-ARBA"/>
</dbReference>
<accession>A0A176W807</accession>
<evidence type="ECO:0000256" key="4">
    <source>
        <dbReference type="ARBA" id="ARBA00022475"/>
    </source>
</evidence>
<evidence type="ECO:0000259" key="14">
    <source>
        <dbReference type="SMART" id="SM00645"/>
    </source>
</evidence>
<keyword evidence="8" id="KW-0378">Hydrolase</keyword>
<dbReference type="InterPro" id="IPR037277">
    <property type="entry name" value="Granulin_sf"/>
</dbReference>
<dbReference type="InterPro" id="IPR025661">
    <property type="entry name" value="Pept_asp_AS"/>
</dbReference>
<evidence type="ECO:0000256" key="6">
    <source>
        <dbReference type="ARBA" id="ARBA00022670"/>
    </source>
</evidence>
<keyword evidence="17" id="KW-1185">Reference proteome</keyword>
<dbReference type="InterPro" id="IPR039417">
    <property type="entry name" value="Peptidase_C1A_papain-like"/>
</dbReference>
<evidence type="ECO:0000256" key="1">
    <source>
        <dbReference type="ARBA" id="ARBA00004116"/>
    </source>
</evidence>
<feature type="domain" description="Cathepsin propeptide inhibitor" evidence="15">
    <location>
        <begin position="80"/>
        <end position="136"/>
    </location>
</feature>
<dbReference type="GO" id="GO:0005886">
    <property type="term" value="C:plasma membrane"/>
    <property type="evidence" value="ECO:0007669"/>
    <property type="project" value="UniProtKB-SubCell"/>
</dbReference>
<evidence type="ECO:0000256" key="7">
    <source>
        <dbReference type="ARBA" id="ARBA00022729"/>
    </source>
</evidence>
<keyword evidence="12" id="KW-0325">Glycoprotein</keyword>
<dbReference type="PRINTS" id="PR00705">
    <property type="entry name" value="PAPAIN"/>
</dbReference>
<dbReference type="PROSITE" id="PS00640">
    <property type="entry name" value="THIOL_PROTEASE_ASN"/>
    <property type="match status" value="1"/>
</dbReference>
<dbReference type="InterPro" id="IPR000668">
    <property type="entry name" value="Peptidase_C1A_C"/>
</dbReference>
<dbReference type="InterPro" id="IPR038765">
    <property type="entry name" value="Papain-like_cys_pep_sf"/>
</dbReference>
<evidence type="ECO:0000256" key="3">
    <source>
        <dbReference type="ARBA" id="ARBA00008455"/>
    </source>
</evidence>
<evidence type="ECO:0000313" key="17">
    <source>
        <dbReference type="Proteomes" id="UP000077202"/>
    </source>
</evidence>
<dbReference type="SUPFAM" id="SSF57277">
    <property type="entry name" value="Granulin repeat"/>
    <property type="match status" value="1"/>
</dbReference>
<comment type="similarity">
    <text evidence="3">Belongs to the peptidase C1 family.</text>
</comment>
<keyword evidence="4" id="KW-1003">Cell membrane</keyword>
<dbReference type="SMART" id="SM00848">
    <property type="entry name" value="Inhibitor_I29"/>
    <property type="match status" value="1"/>
</dbReference>
<evidence type="ECO:0000256" key="12">
    <source>
        <dbReference type="ARBA" id="ARBA00023180"/>
    </source>
</evidence>
<proteinExistence type="inferred from homology"/>
<keyword evidence="6" id="KW-0645">Protease</keyword>
<dbReference type="PROSITE" id="PS00639">
    <property type="entry name" value="THIOL_PROTEASE_HIS"/>
    <property type="match status" value="1"/>
</dbReference>
<evidence type="ECO:0000313" key="16">
    <source>
        <dbReference type="EMBL" id="OAE28286.1"/>
    </source>
</evidence>
<comment type="caution">
    <text evidence="16">The sequence shown here is derived from an EMBL/GenBank/DDBJ whole genome shotgun (WGS) entry which is preliminary data.</text>
</comment>